<evidence type="ECO:0000256" key="2">
    <source>
        <dbReference type="ARBA" id="ARBA00022723"/>
    </source>
</evidence>
<feature type="region of interest" description="Disordered" evidence="5">
    <location>
        <begin position="490"/>
        <end position="523"/>
    </location>
</feature>
<dbReference type="PANTHER" id="PTHR42693:SF53">
    <property type="entry name" value="ENDO-4-O-SULFATASE"/>
    <property type="match status" value="1"/>
</dbReference>
<keyword evidence="2" id="KW-0479">Metal-binding</keyword>
<evidence type="ECO:0000256" key="5">
    <source>
        <dbReference type="SAM" id="MobiDB-lite"/>
    </source>
</evidence>
<name>A0A5B9QJW1_9BACT</name>
<dbReference type="EC" id="3.1.6.1" evidence="7"/>
<dbReference type="Proteomes" id="UP000325286">
    <property type="component" value="Chromosome"/>
</dbReference>
<evidence type="ECO:0000256" key="1">
    <source>
        <dbReference type="ARBA" id="ARBA00008779"/>
    </source>
</evidence>
<organism evidence="7 8">
    <name type="scientific">Roseimaritima ulvae</name>
    <dbReference type="NCBI Taxonomy" id="980254"/>
    <lineage>
        <taxon>Bacteria</taxon>
        <taxon>Pseudomonadati</taxon>
        <taxon>Planctomycetota</taxon>
        <taxon>Planctomycetia</taxon>
        <taxon>Pirellulales</taxon>
        <taxon>Pirellulaceae</taxon>
        <taxon>Roseimaritima</taxon>
    </lineage>
</organism>
<evidence type="ECO:0000259" key="6">
    <source>
        <dbReference type="Pfam" id="PF00884"/>
    </source>
</evidence>
<dbReference type="Gene3D" id="3.30.1120.10">
    <property type="match status" value="1"/>
</dbReference>
<proteinExistence type="inferred from homology"/>
<dbReference type="PANTHER" id="PTHR42693">
    <property type="entry name" value="ARYLSULFATASE FAMILY MEMBER"/>
    <property type="match status" value="1"/>
</dbReference>
<keyword evidence="8" id="KW-1185">Reference proteome</keyword>
<dbReference type="InterPro" id="IPR024607">
    <property type="entry name" value="Sulfatase_CS"/>
</dbReference>
<keyword evidence="3 7" id="KW-0378">Hydrolase</keyword>
<dbReference type="Gene3D" id="3.40.720.10">
    <property type="entry name" value="Alkaline Phosphatase, subunit A"/>
    <property type="match status" value="1"/>
</dbReference>
<feature type="region of interest" description="Disordered" evidence="5">
    <location>
        <begin position="1"/>
        <end position="24"/>
    </location>
</feature>
<keyword evidence="4" id="KW-0106">Calcium</keyword>
<dbReference type="PROSITE" id="PS00523">
    <property type="entry name" value="SULFATASE_1"/>
    <property type="match status" value="1"/>
</dbReference>
<feature type="domain" description="Sulfatase N-terminal" evidence="6">
    <location>
        <begin position="69"/>
        <end position="388"/>
    </location>
</feature>
<reference evidence="7 8" key="1">
    <citation type="submission" date="2019-08" db="EMBL/GenBank/DDBJ databases">
        <title>Deep-cultivation of Planctomycetes and their phenomic and genomic characterization uncovers novel biology.</title>
        <authorList>
            <person name="Wiegand S."/>
            <person name="Jogler M."/>
            <person name="Boedeker C."/>
            <person name="Pinto D."/>
            <person name="Vollmers J."/>
            <person name="Rivas-Marin E."/>
            <person name="Kohn T."/>
            <person name="Peeters S.H."/>
            <person name="Heuer A."/>
            <person name="Rast P."/>
            <person name="Oberbeckmann S."/>
            <person name="Bunk B."/>
            <person name="Jeske O."/>
            <person name="Meyerdierks A."/>
            <person name="Storesund J.E."/>
            <person name="Kallscheuer N."/>
            <person name="Luecker S."/>
            <person name="Lage O.M."/>
            <person name="Pohl T."/>
            <person name="Merkel B.J."/>
            <person name="Hornburger P."/>
            <person name="Mueller R.-W."/>
            <person name="Bruemmer F."/>
            <person name="Labrenz M."/>
            <person name="Spormann A.M."/>
            <person name="Op den Camp H."/>
            <person name="Overmann J."/>
            <person name="Amann R."/>
            <person name="Jetten M.S.M."/>
            <person name="Mascher T."/>
            <person name="Medema M.H."/>
            <person name="Devos D.P."/>
            <person name="Kaster A.-K."/>
            <person name="Ovreas L."/>
            <person name="Rohde M."/>
            <person name="Galperin M.Y."/>
            <person name="Jogler C."/>
        </authorList>
    </citation>
    <scope>NUCLEOTIDE SEQUENCE [LARGE SCALE GENOMIC DNA]</scope>
    <source>
        <strain evidence="7 8">UC8</strain>
    </source>
</reference>
<comment type="similarity">
    <text evidence="1">Belongs to the sulfatase family.</text>
</comment>
<evidence type="ECO:0000256" key="3">
    <source>
        <dbReference type="ARBA" id="ARBA00022801"/>
    </source>
</evidence>
<dbReference type="InterPro" id="IPR050738">
    <property type="entry name" value="Sulfatase"/>
</dbReference>
<dbReference type="Pfam" id="PF14707">
    <property type="entry name" value="Sulfatase_C"/>
    <property type="match status" value="1"/>
</dbReference>
<dbReference type="PROSITE" id="PS00149">
    <property type="entry name" value="SULFATASE_2"/>
    <property type="match status" value="1"/>
</dbReference>
<dbReference type="GO" id="GO:0004065">
    <property type="term" value="F:arylsulfatase activity"/>
    <property type="evidence" value="ECO:0007669"/>
    <property type="project" value="UniProtKB-EC"/>
</dbReference>
<evidence type="ECO:0000313" key="7">
    <source>
        <dbReference type="EMBL" id="QEG38259.1"/>
    </source>
</evidence>
<dbReference type="KEGG" id="rul:UC8_02140"/>
<evidence type="ECO:0000313" key="8">
    <source>
        <dbReference type="Proteomes" id="UP000325286"/>
    </source>
</evidence>
<dbReference type="SUPFAM" id="SSF53649">
    <property type="entry name" value="Alkaline phosphatase-like"/>
    <property type="match status" value="1"/>
</dbReference>
<gene>
    <name evidence="7" type="primary">atsA_4</name>
    <name evidence="7" type="ORF">UC8_02140</name>
</gene>
<dbReference type="InterPro" id="IPR017850">
    <property type="entry name" value="Alkaline_phosphatase_core_sf"/>
</dbReference>
<evidence type="ECO:0000256" key="4">
    <source>
        <dbReference type="ARBA" id="ARBA00022837"/>
    </source>
</evidence>
<dbReference type="GO" id="GO:0046872">
    <property type="term" value="F:metal ion binding"/>
    <property type="evidence" value="ECO:0007669"/>
    <property type="project" value="UniProtKB-KW"/>
</dbReference>
<protein>
    <submittedName>
        <fullName evidence="7">Arylsulfatase</fullName>
        <ecNumber evidence="7">3.1.6.1</ecNumber>
    </submittedName>
</protein>
<feature type="compositionally biased region" description="Basic and acidic residues" evidence="5">
    <location>
        <begin position="490"/>
        <end position="499"/>
    </location>
</feature>
<dbReference type="EMBL" id="CP042914">
    <property type="protein sequence ID" value="QEG38259.1"/>
    <property type="molecule type" value="Genomic_DNA"/>
</dbReference>
<dbReference type="InterPro" id="IPR000917">
    <property type="entry name" value="Sulfatase_N"/>
</dbReference>
<accession>A0A5B9QJW1</accession>
<dbReference type="Pfam" id="PF00884">
    <property type="entry name" value="Sulfatase"/>
    <property type="match status" value="1"/>
</dbReference>
<dbReference type="FunFam" id="3.40.720.10:FF:000004">
    <property type="entry name" value="Arylsulfatase E"/>
    <property type="match status" value="1"/>
</dbReference>
<dbReference type="AlphaFoldDB" id="A0A5B9QJW1"/>
<feature type="compositionally biased region" description="Polar residues" evidence="5">
    <location>
        <begin position="514"/>
        <end position="523"/>
    </location>
</feature>
<dbReference type="CDD" id="cd16026">
    <property type="entry name" value="GALNS_like"/>
    <property type="match status" value="1"/>
</dbReference>
<sequence length="523" mass="58156">MLQKAARDSEICDGSPGTNAFDLTHQRPPRESLLMIRHLCRLCLFAVVPLVAPELHAADQIPAADQRPPNFIIVFCDNLGYGDIEPFGSTLHRTPNLNRMAKEGRKFTHFCVTAGVCTPSRASIMTGCYSQRVGMHTNPRDGLVLRPLSPYGLHPDEHTIAEALKQQGYATAIVGKWHLGDQPQFLPTRQGFDWFFGVPYSDDMTARVWTDGSKWPPLPLMENETVIEAPCDRDGLTKRYTERAMQWIAQHRDEPFFLYFPQAMPGSTSTPFSSPQFKGKSNNGPWGDAIEELDWSMGVMLNQLQELGIAENTFVIWTSDNGAPIARRPGDLSRGSNQPLHGRGYTTSEGAFRVPTIVWQPGKIPAGTVCDELATTMDLLPTFTAMAGGKLQTENKIDGHNIAPLLFGDADAKSPYEAFYYYHQDQLQAVRSGPWKLFLPVTAARHPHFNAKQPPALLLFNVVNDIACEHNVADQHPQVVERLQKLAEQARADLGDRGRKGAGQRQRGRIDEGSTPQPQTLRP</sequence>
<feature type="compositionally biased region" description="Basic and acidic residues" evidence="5">
    <location>
        <begin position="1"/>
        <end position="10"/>
    </location>
</feature>